<evidence type="ECO:0000313" key="3">
    <source>
        <dbReference type="Proteomes" id="UP000184432"/>
    </source>
</evidence>
<feature type="transmembrane region" description="Helical" evidence="1">
    <location>
        <begin position="45"/>
        <end position="64"/>
    </location>
</feature>
<proteinExistence type="predicted"/>
<keyword evidence="1" id="KW-0472">Membrane</keyword>
<dbReference type="AlphaFoldDB" id="A0A1M6HAQ2"/>
<evidence type="ECO:0000256" key="1">
    <source>
        <dbReference type="SAM" id="Phobius"/>
    </source>
</evidence>
<organism evidence="2 3">
    <name type="scientific">Aquimarina spongiae</name>
    <dbReference type="NCBI Taxonomy" id="570521"/>
    <lineage>
        <taxon>Bacteria</taxon>
        <taxon>Pseudomonadati</taxon>
        <taxon>Bacteroidota</taxon>
        <taxon>Flavobacteriia</taxon>
        <taxon>Flavobacteriales</taxon>
        <taxon>Flavobacteriaceae</taxon>
        <taxon>Aquimarina</taxon>
    </lineage>
</organism>
<feature type="transmembrane region" description="Helical" evidence="1">
    <location>
        <begin position="12"/>
        <end position="33"/>
    </location>
</feature>
<sequence length="122" mass="14101">MKYTRLSLLYPIIVLLVSGLLLIIQPSLVFSILNSNTSYQPDIANLLGMMFIGLGTLIALVFWYRVQKIYKWTVPIRLFFSICSIVLFCIYQNPFFVMLLFIILIGILITIFGMVKDQELKK</sequence>
<keyword evidence="1" id="KW-1133">Transmembrane helix</keyword>
<dbReference type="Proteomes" id="UP000184432">
    <property type="component" value="Unassembled WGS sequence"/>
</dbReference>
<name>A0A1M6HAQ2_9FLAO</name>
<feature type="transmembrane region" description="Helical" evidence="1">
    <location>
        <begin position="99"/>
        <end position="115"/>
    </location>
</feature>
<keyword evidence="3" id="KW-1185">Reference proteome</keyword>
<feature type="transmembrane region" description="Helical" evidence="1">
    <location>
        <begin position="76"/>
        <end position="93"/>
    </location>
</feature>
<protein>
    <submittedName>
        <fullName evidence="2">Uncharacterized protein</fullName>
    </submittedName>
</protein>
<reference evidence="3" key="1">
    <citation type="submission" date="2016-11" db="EMBL/GenBank/DDBJ databases">
        <authorList>
            <person name="Varghese N."/>
            <person name="Submissions S."/>
        </authorList>
    </citation>
    <scope>NUCLEOTIDE SEQUENCE [LARGE SCALE GENOMIC DNA]</scope>
    <source>
        <strain evidence="3">DSM 22623</strain>
    </source>
</reference>
<dbReference type="STRING" id="570521.SAMN04488508_106173"/>
<dbReference type="EMBL" id="FQYP01000006">
    <property type="protein sequence ID" value="SHJ19226.1"/>
    <property type="molecule type" value="Genomic_DNA"/>
</dbReference>
<keyword evidence="1" id="KW-0812">Transmembrane</keyword>
<accession>A0A1M6HAQ2</accession>
<gene>
    <name evidence="2" type="ORF">SAMN04488508_106173</name>
</gene>
<evidence type="ECO:0000313" key="2">
    <source>
        <dbReference type="EMBL" id="SHJ19226.1"/>
    </source>
</evidence>